<dbReference type="EMBL" id="LAZR01048652">
    <property type="protein sequence ID" value="KKK91430.1"/>
    <property type="molecule type" value="Genomic_DNA"/>
</dbReference>
<protein>
    <recommendedName>
        <fullName evidence="2">SMP-30/Gluconolactonase/LRE-like region domain-containing protein</fullName>
    </recommendedName>
</protein>
<dbReference type="Pfam" id="PF17170">
    <property type="entry name" value="DUF5128"/>
    <property type="match status" value="1"/>
</dbReference>
<dbReference type="SUPFAM" id="SSF63829">
    <property type="entry name" value="Calcium-dependent phosphotriesterase"/>
    <property type="match status" value="1"/>
</dbReference>
<sequence>IYITDKITASITIFDKDGIFVSKFGKPTTGVHDFVRPKGIDVDREGRMWIVDAATGVAKIYDQEQRLLLYFGLPDDGAAGALYFPIGIRIDYDNIEHFRSYAVDGAEIEAIILIANQFGKNKISVYALGTFPQ</sequence>
<name>A0A0F9A027_9ZZZZ</name>
<feature type="non-terminal residue" evidence="1">
    <location>
        <position position="1"/>
    </location>
</feature>
<organism evidence="1">
    <name type="scientific">marine sediment metagenome</name>
    <dbReference type="NCBI Taxonomy" id="412755"/>
    <lineage>
        <taxon>unclassified sequences</taxon>
        <taxon>metagenomes</taxon>
        <taxon>ecological metagenomes</taxon>
    </lineage>
</organism>
<reference evidence="1" key="1">
    <citation type="journal article" date="2015" name="Nature">
        <title>Complex archaea that bridge the gap between prokaryotes and eukaryotes.</title>
        <authorList>
            <person name="Spang A."/>
            <person name="Saw J.H."/>
            <person name="Jorgensen S.L."/>
            <person name="Zaremba-Niedzwiedzka K."/>
            <person name="Martijn J."/>
            <person name="Lind A.E."/>
            <person name="van Eijk R."/>
            <person name="Schleper C."/>
            <person name="Guy L."/>
            <person name="Ettema T.J."/>
        </authorList>
    </citation>
    <scope>NUCLEOTIDE SEQUENCE</scope>
</reference>
<dbReference type="AlphaFoldDB" id="A0A0F9A027"/>
<evidence type="ECO:0008006" key="2">
    <source>
        <dbReference type="Google" id="ProtNLM"/>
    </source>
</evidence>
<dbReference type="InterPro" id="IPR011042">
    <property type="entry name" value="6-blade_b-propeller_TolB-like"/>
</dbReference>
<evidence type="ECO:0000313" key="1">
    <source>
        <dbReference type="EMBL" id="KKK91430.1"/>
    </source>
</evidence>
<dbReference type="Gene3D" id="2.120.10.30">
    <property type="entry name" value="TolB, C-terminal domain"/>
    <property type="match status" value="1"/>
</dbReference>
<proteinExistence type="predicted"/>
<comment type="caution">
    <text evidence="1">The sequence shown here is derived from an EMBL/GenBank/DDBJ whole genome shotgun (WGS) entry which is preliminary data.</text>
</comment>
<accession>A0A0F9A027</accession>
<gene>
    <name evidence="1" type="ORF">LCGC14_2713030</name>
</gene>